<protein>
    <submittedName>
        <fullName evidence="1">Uncharacterized protein</fullName>
    </submittedName>
</protein>
<organism evidence="1 2">
    <name type="scientific">Fimbriiglobus ruber</name>
    <dbReference type="NCBI Taxonomy" id="1908690"/>
    <lineage>
        <taxon>Bacteria</taxon>
        <taxon>Pseudomonadati</taxon>
        <taxon>Planctomycetota</taxon>
        <taxon>Planctomycetia</taxon>
        <taxon>Gemmatales</taxon>
        <taxon>Gemmataceae</taxon>
        <taxon>Fimbriiglobus</taxon>
    </lineage>
</organism>
<evidence type="ECO:0000313" key="1">
    <source>
        <dbReference type="EMBL" id="OWK34757.1"/>
    </source>
</evidence>
<keyword evidence="2" id="KW-1185">Reference proteome</keyword>
<accession>A0A225DF86</accession>
<dbReference type="EMBL" id="NIDE01000019">
    <property type="protein sequence ID" value="OWK34757.1"/>
    <property type="molecule type" value="Genomic_DNA"/>
</dbReference>
<dbReference type="AlphaFoldDB" id="A0A225DF86"/>
<reference evidence="2" key="1">
    <citation type="submission" date="2017-06" db="EMBL/GenBank/DDBJ databases">
        <title>Genome analysis of Fimbriiglobus ruber SP5, the first member of the order Planctomycetales with confirmed chitinolytic capability.</title>
        <authorList>
            <person name="Ravin N.V."/>
            <person name="Rakitin A.L."/>
            <person name="Ivanova A.A."/>
            <person name="Beletsky A.V."/>
            <person name="Kulichevskaya I.S."/>
            <person name="Mardanov A.V."/>
            <person name="Dedysh S.N."/>
        </authorList>
    </citation>
    <scope>NUCLEOTIDE SEQUENCE [LARGE SCALE GENOMIC DNA]</scope>
    <source>
        <strain evidence="2">SP5</strain>
    </source>
</reference>
<sequence length="44" mass="4445">MGLGVVKIQCGHGAHLGTGADFANVLKESAREYGQESAGGNASR</sequence>
<gene>
    <name evidence="1" type="ORF">FRUB_09599</name>
</gene>
<comment type="caution">
    <text evidence="1">The sequence shown here is derived from an EMBL/GenBank/DDBJ whole genome shotgun (WGS) entry which is preliminary data.</text>
</comment>
<dbReference type="Proteomes" id="UP000214646">
    <property type="component" value="Unassembled WGS sequence"/>
</dbReference>
<evidence type="ECO:0000313" key="2">
    <source>
        <dbReference type="Proteomes" id="UP000214646"/>
    </source>
</evidence>
<proteinExistence type="predicted"/>
<name>A0A225DF86_9BACT</name>